<feature type="region of interest" description="Disordered" evidence="1">
    <location>
        <begin position="121"/>
        <end position="148"/>
    </location>
</feature>
<keyword evidence="3" id="KW-1185">Reference proteome</keyword>
<gene>
    <name evidence="2" type="ORF">LNKW23_23100</name>
</gene>
<name>A0ABQ6LJD9_9RHOB</name>
<reference evidence="2 3" key="1">
    <citation type="submission" date="2023-04" db="EMBL/GenBank/DDBJ databases">
        <title>Marinoamorphus aggregata gen. nov., sp. Nov., isolate from tissue of brittle star Ophioplocus japonicus.</title>
        <authorList>
            <person name="Kawano K."/>
            <person name="Sawayama S."/>
            <person name="Nakagawa S."/>
        </authorList>
    </citation>
    <scope>NUCLEOTIDE SEQUENCE [LARGE SCALE GENOMIC DNA]</scope>
    <source>
        <strain evidence="2 3">NKW23</strain>
    </source>
</reference>
<evidence type="ECO:0000256" key="1">
    <source>
        <dbReference type="SAM" id="MobiDB-lite"/>
    </source>
</evidence>
<sequence length="148" mass="15285">MRAPLAGISAVQALVERGGRLAIGGMIGAEAVGLHRVACNAGIGLASMVGHANSLELSRISAAPPSRAPGSDRRCAPCRSASCRRGRCRKRWRPIMCRRTPARAGAGAADIAAIRGQMPFPDRVSAGGAQAPRAESRRGLAFAPPAPR</sequence>
<dbReference type="Proteomes" id="UP001239909">
    <property type="component" value="Unassembled WGS sequence"/>
</dbReference>
<protein>
    <recommendedName>
        <fullName evidence="4">Alcohol dehydrogenase-like C-terminal domain-containing protein</fullName>
    </recommendedName>
</protein>
<evidence type="ECO:0000313" key="2">
    <source>
        <dbReference type="EMBL" id="GMG83097.1"/>
    </source>
</evidence>
<proteinExistence type="predicted"/>
<organism evidence="2 3">
    <name type="scientific">Paralimibaculum aggregatum</name>
    <dbReference type="NCBI Taxonomy" id="3036245"/>
    <lineage>
        <taxon>Bacteria</taxon>
        <taxon>Pseudomonadati</taxon>
        <taxon>Pseudomonadota</taxon>
        <taxon>Alphaproteobacteria</taxon>
        <taxon>Rhodobacterales</taxon>
        <taxon>Paracoccaceae</taxon>
        <taxon>Paralimibaculum</taxon>
    </lineage>
</organism>
<dbReference type="RefSeq" id="WP_285671894.1">
    <property type="nucleotide sequence ID" value="NZ_BSYI01000016.1"/>
</dbReference>
<dbReference type="EMBL" id="BSYI01000016">
    <property type="protein sequence ID" value="GMG83097.1"/>
    <property type="molecule type" value="Genomic_DNA"/>
</dbReference>
<evidence type="ECO:0008006" key="4">
    <source>
        <dbReference type="Google" id="ProtNLM"/>
    </source>
</evidence>
<evidence type="ECO:0000313" key="3">
    <source>
        <dbReference type="Proteomes" id="UP001239909"/>
    </source>
</evidence>
<accession>A0ABQ6LJD9</accession>
<comment type="caution">
    <text evidence="2">The sequence shown here is derived from an EMBL/GenBank/DDBJ whole genome shotgun (WGS) entry which is preliminary data.</text>
</comment>